<evidence type="ECO:0000313" key="1">
    <source>
        <dbReference type="EMBL" id="KAH7990842.1"/>
    </source>
</evidence>
<accession>A0ACB8EEA2</accession>
<reference evidence="1" key="1">
    <citation type="submission" date="2021-08" db="EMBL/GenBank/DDBJ databases">
        <title>The first chromosome-level gecko genome reveals the dynamic sex chromosomes of Neotropical dwarf geckos (Sphaerodactylidae: Sphaerodactylus).</title>
        <authorList>
            <person name="Pinto B.J."/>
            <person name="Keating S.E."/>
            <person name="Gamble T."/>
        </authorList>
    </citation>
    <scope>NUCLEOTIDE SEQUENCE</scope>
    <source>
        <strain evidence="1">TG3544</strain>
    </source>
</reference>
<name>A0ACB8EEA2_9SAUR</name>
<organism evidence="1 2">
    <name type="scientific">Sphaerodactylus townsendi</name>
    <dbReference type="NCBI Taxonomy" id="933632"/>
    <lineage>
        <taxon>Eukaryota</taxon>
        <taxon>Metazoa</taxon>
        <taxon>Chordata</taxon>
        <taxon>Craniata</taxon>
        <taxon>Vertebrata</taxon>
        <taxon>Euteleostomi</taxon>
        <taxon>Lepidosauria</taxon>
        <taxon>Squamata</taxon>
        <taxon>Bifurcata</taxon>
        <taxon>Gekkota</taxon>
        <taxon>Sphaerodactylidae</taxon>
        <taxon>Sphaerodactylus</taxon>
    </lineage>
</organism>
<protein>
    <submittedName>
        <fullName evidence="1">Uncharacterized protein</fullName>
    </submittedName>
</protein>
<dbReference type="EMBL" id="CM037629">
    <property type="protein sequence ID" value="KAH7990842.1"/>
    <property type="molecule type" value="Genomic_DNA"/>
</dbReference>
<sequence>MPRASGNSHTAKGIGLLTQISSLNTQEGPGAPILHRVFSGGFPLLWEYPFTRDTQPLWGTKSQAPMMAAERHSFSSTQKERHMSNNFISWFLQSMDLPQLQSLSPNRNRDARAHRNCHRPFPL</sequence>
<dbReference type="Proteomes" id="UP000827872">
    <property type="component" value="Linkage Group LG16"/>
</dbReference>
<keyword evidence="2" id="KW-1185">Reference proteome</keyword>
<proteinExistence type="predicted"/>
<gene>
    <name evidence="1" type="ORF">K3G42_012020</name>
</gene>
<comment type="caution">
    <text evidence="1">The sequence shown here is derived from an EMBL/GenBank/DDBJ whole genome shotgun (WGS) entry which is preliminary data.</text>
</comment>
<evidence type="ECO:0000313" key="2">
    <source>
        <dbReference type="Proteomes" id="UP000827872"/>
    </source>
</evidence>